<dbReference type="Proteomes" id="UP001151760">
    <property type="component" value="Unassembled WGS sequence"/>
</dbReference>
<feature type="compositionally biased region" description="Basic and acidic residues" evidence="1">
    <location>
        <begin position="379"/>
        <end position="392"/>
    </location>
</feature>
<dbReference type="EMBL" id="BQNB010015793">
    <property type="protein sequence ID" value="GJT44204.1"/>
    <property type="molecule type" value="Genomic_DNA"/>
</dbReference>
<name>A0ABQ5E3L8_9ASTR</name>
<feature type="region of interest" description="Disordered" evidence="1">
    <location>
        <begin position="104"/>
        <end position="141"/>
    </location>
</feature>
<evidence type="ECO:0000313" key="3">
    <source>
        <dbReference type="Proteomes" id="UP001151760"/>
    </source>
</evidence>
<feature type="compositionally biased region" description="Basic and acidic residues" evidence="1">
    <location>
        <begin position="120"/>
        <end position="138"/>
    </location>
</feature>
<organism evidence="2 3">
    <name type="scientific">Tanacetum coccineum</name>
    <dbReference type="NCBI Taxonomy" id="301880"/>
    <lineage>
        <taxon>Eukaryota</taxon>
        <taxon>Viridiplantae</taxon>
        <taxon>Streptophyta</taxon>
        <taxon>Embryophyta</taxon>
        <taxon>Tracheophyta</taxon>
        <taxon>Spermatophyta</taxon>
        <taxon>Magnoliopsida</taxon>
        <taxon>eudicotyledons</taxon>
        <taxon>Gunneridae</taxon>
        <taxon>Pentapetalae</taxon>
        <taxon>asterids</taxon>
        <taxon>campanulids</taxon>
        <taxon>Asterales</taxon>
        <taxon>Asteraceae</taxon>
        <taxon>Asteroideae</taxon>
        <taxon>Anthemideae</taxon>
        <taxon>Anthemidinae</taxon>
        <taxon>Tanacetum</taxon>
    </lineage>
</organism>
<comment type="caution">
    <text evidence="2">The sequence shown here is derived from an EMBL/GenBank/DDBJ whole genome shotgun (WGS) entry which is preliminary data.</text>
</comment>
<protein>
    <submittedName>
        <fullName evidence="2">Uncharacterized protein</fullName>
    </submittedName>
</protein>
<accession>A0ABQ5E3L8</accession>
<keyword evidence="3" id="KW-1185">Reference proteome</keyword>
<dbReference type="PANTHER" id="PTHR33870:SF4">
    <property type="entry name" value="CARDIOMYOPATHY-ASSOCIATED PROTEIN"/>
    <property type="match status" value="1"/>
</dbReference>
<feature type="compositionally biased region" description="Low complexity" evidence="1">
    <location>
        <begin position="528"/>
        <end position="540"/>
    </location>
</feature>
<feature type="compositionally biased region" description="Basic and acidic residues" evidence="1">
    <location>
        <begin position="416"/>
        <end position="429"/>
    </location>
</feature>
<proteinExistence type="predicted"/>
<gene>
    <name evidence="2" type="ORF">Tco_0952919</name>
</gene>
<evidence type="ECO:0000313" key="2">
    <source>
        <dbReference type="EMBL" id="GJT44204.1"/>
    </source>
</evidence>
<reference evidence="2" key="1">
    <citation type="journal article" date="2022" name="Int. J. Mol. Sci.">
        <title>Draft Genome of Tanacetum Coccineum: Genomic Comparison of Closely Related Tanacetum-Family Plants.</title>
        <authorList>
            <person name="Yamashiro T."/>
            <person name="Shiraishi A."/>
            <person name="Nakayama K."/>
            <person name="Satake H."/>
        </authorList>
    </citation>
    <scope>NUCLEOTIDE SEQUENCE</scope>
</reference>
<sequence>MEIVYKSMKVLNKLVSRNLVLKQEYMEYMFKIRVWFEVELQGAQENHEAEVSADTMGTRVLGQEGGEDNVAGRKKRRSKEAKLKNLLKVLLGIDRQKIKRVEDDDRRKKFAKSRRSFKSKYGDRSHLIRRNSKEKNGQDADNIFSKSLNDLLSDKNYLIKETPKERREVNLKSNVGRGECPSSNNNYKVKLEEANLNISEDKDDEPHHKAVQWTADVHKNVMDLGLMEAERNKRLESLMVRRRSRKNLGFQEELMTENNNNVKVSAIKIAKMNPFLEESSCSNNNIPGSAPSFMLAAHNPFDLPYDPHEEKLDLSADNFHDEFSVGHQKEPVFCRHESFSIGAFSHPEITHDKHERSFCKDPATEQKNVTGPGTSTADHGGDYNHLKMDHPISGDSVKGNNPKGKGENSVQVVSVHPKEDGTESKTKETDVHLDPANVEESDMERNVHCPERKADIHFFYGNNKRVGHVTSSSMLSDLQVEVSDDGSAPILDELDIEKHNQEVESEAVKEDGERDNTNPQSVNHLLESSGASQSSSTQAAPNGLTEVATAGQALVTLSCPKSILEAES</sequence>
<feature type="region of interest" description="Disordered" evidence="1">
    <location>
        <begin position="503"/>
        <end position="544"/>
    </location>
</feature>
<feature type="region of interest" description="Disordered" evidence="1">
    <location>
        <begin position="362"/>
        <end position="429"/>
    </location>
</feature>
<feature type="compositionally biased region" description="Basic residues" evidence="1">
    <location>
        <begin position="108"/>
        <end position="118"/>
    </location>
</feature>
<dbReference type="PANTHER" id="PTHR33870">
    <property type="entry name" value="CARDIOMYOPATHY-ASSOCIATED PROTEIN"/>
    <property type="match status" value="1"/>
</dbReference>
<feature type="compositionally biased region" description="Basic and acidic residues" evidence="1">
    <location>
        <begin position="503"/>
        <end position="516"/>
    </location>
</feature>
<feature type="compositionally biased region" description="Polar residues" evidence="1">
    <location>
        <begin position="365"/>
        <end position="377"/>
    </location>
</feature>
<reference evidence="2" key="2">
    <citation type="submission" date="2022-01" db="EMBL/GenBank/DDBJ databases">
        <authorList>
            <person name="Yamashiro T."/>
            <person name="Shiraishi A."/>
            <person name="Satake H."/>
            <person name="Nakayama K."/>
        </authorList>
    </citation>
    <scope>NUCLEOTIDE SEQUENCE</scope>
</reference>
<evidence type="ECO:0000256" key="1">
    <source>
        <dbReference type="SAM" id="MobiDB-lite"/>
    </source>
</evidence>